<reference evidence="2" key="1">
    <citation type="submission" date="2019-04" db="EMBL/GenBank/DDBJ databases">
        <title>Friends and foes A comparative genomics studyof 23 Aspergillus species from section Flavi.</title>
        <authorList>
            <consortium name="DOE Joint Genome Institute"/>
            <person name="Kjaerbolling I."/>
            <person name="Vesth T."/>
            <person name="Frisvad J.C."/>
            <person name="Nybo J.L."/>
            <person name="Theobald S."/>
            <person name="Kildgaard S."/>
            <person name="Isbrandt T."/>
            <person name="Kuo A."/>
            <person name="Sato A."/>
            <person name="Lyhne E.K."/>
            <person name="Kogle M.E."/>
            <person name="Wiebenga A."/>
            <person name="Kun R.S."/>
            <person name="Lubbers R.J."/>
            <person name="Makela M.R."/>
            <person name="Barry K."/>
            <person name="Chovatia M."/>
            <person name="Clum A."/>
            <person name="Daum C."/>
            <person name="Haridas S."/>
            <person name="He G."/>
            <person name="LaButti K."/>
            <person name="Lipzen A."/>
            <person name="Mondo S."/>
            <person name="Riley R."/>
            <person name="Salamov A."/>
            <person name="Simmons B.A."/>
            <person name="Magnuson J.K."/>
            <person name="Henrissat B."/>
            <person name="Mortensen U.H."/>
            <person name="Larsen T.O."/>
            <person name="Devries R.P."/>
            <person name="Grigoriev I.V."/>
            <person name="Machida M."/>
            <person name="Baker S.E."/>
            <person name="Andersen M.R."/>
        </authorList>
    </citation>
    <scope>NUCLEOTIDE SEQUENCE [LARGE SCALE GENOMIC DNA]</scope>
    <source>
        <strain evidence="2">IBT 14317</strain>
    </source>
</reference>
<gene>
    <name evidence="2" type="ORF">BDV23DRAFT_184806</name>
</gene>
<evidence type="ECO:0000313" key="2">
    <source>
        <dbReference type="EMBL" id="KAE8389102.1"/>
    </source>
</evidence>
<accession>A0A5N7C4W6</accession>
<evidence type="ECO:0000256" key="1">
    <source>
        <dbReference type="SAM" id="MobiDB-lite"/>
    </source>
</evidence>
<dbReference type="EMBL" id="ML735270">
    <property type="protein sequence ID" value="KAE8389102.1"/>
    <property type="molecule type" value="Genomic_DNA"/>
</dbReference>
<protein>
    <submittedName>
        <fullName evidence="2">Uncharacterized protein</fullName>
    </submittedName>
</protein>
<feature type="compositionally biased region" description="Low complexity" evidence="1">
    <location>
        <begin position="121"/>
        <end position="131"/>
    </location>
</feature>
<dbReference type="Proteomes" id="UP000326877">
    <property type="component" value="Unassembled WGS sequence"/>
</dbReference>
<feature type="region of interest" description="Disordered" evidence="1">
    <location>
        <begin position="121"/>
        <end position="143"/>
    </location>
</feature>
<sequence length="181" mass="20040">MILCRTPPPIFLPRNRTFYDVIHHNQHHSGSLDYLRWLRPRTPSQRRRLRCAQHQNYQNLFDKYAKPAGPRLYHHNCALWSLAVDQSVQDLTDCLYKAGVAWKDVWCTGDTNATATATSYPTATATGASSSKDGKGTTGSLTSEAATATESSMAFSLRGHVSNKVALGLLGLVVIEAMGWF</sequence>
<dbReference type="AlphaFoldDB" id="A0A5N7C4W6"/>
<proteinExistence type="predicted"/>
<dbReference type="OrthoDB" id="3520229at2759"/>
<name>A0A5N7C4W6_PETAA</name>
<organism evidence="2">
    <name type="scientific">Petromyces alliaceus</name>
    <name type="common">Aspergillus alliaceus</name>
    <dbReference type="NCBI Taxonomy" id="209559"/>
    <lineage>
        <taxon>Eukaryota</taxon>
        <taxon>Fungi</taxon>
        <taxon>Dikarya</taxon>
        <taxon>Ascomycota</taxon>
        <taxon>Pezizomycotina</taxon>
        <taxon>Eurotiomycetes</taxon>
        <taxon>Eurotiomycetidae</taxon>
        <taxon>Eurotiales</taxon>
        <taxon>Aspergillaceae</taxon>
        <taxon>Aspergillus</taxon>
        <taxon>Aspergillus subgen. Circumdati</taxon>
    </lineage>
</organism>